<dbReference type="InterPro" id="IPR050625">
    <property type="entry name" value="ParA/MinD_ATPase"/>
</dbReference>
<dbReference type="GO" id="GO:0009898">
    <property type="term" value="C:cytoplasmic side of plasma membrane"/>
    <property type="evidence" value="ECO:0007669"/>
    <property type="project" value="TreeGrafter"/>
</dbReference>
<dbReference type="GO" id="GO:0005524">
    <property type="term" value="F:ATP binding"/>
    <property type="evidence" value="ECO:0007669"/>
    <property type="project" value="TreeGrafter"/>
</dbReference>
<dbReference type="AlphaFoldDB" id="A0A0L6W575"/>
<evidence type="ECO:0000313" key="3">
    <source>
        <dbReference type="Proteomes" id="UP000037175"/>
    </source>
</evidence>
<dbReference type="GO" id="GO:0005829">
    <property type="term" value="C:cytosol"/>
    <property type="evidence" value="ECO:0007669"/>
    <property type="project" value="TreeGrafter"/>
</dbReference>
<protein>
    <submittedName>
        <fullName evidence="2">Cobyrinic acid ac-diamide synthase</fullName>
    </submittedName>
</protein>
<dbReference type="PANTHER" id="PTHR43384">
    <property type="entry name" value="SEPTUM SITE-DETERMINING PROTEIN MIND HOMOLOG, CHLOROPLASTIC-RELATED"/>
    <property type="match status" value="1"/>
</dbReference>
<dbReference type="InterPro" id="IPR002586">
    <property type="entry name" value="CobQ/CobB/MinD/ParA_Nub-bd_dom"/>
</dbReference>
<dbReference type="InterPro" id="IPR014433">
    <property type="entry name" value="CooC"/>
</dbReference>
<evidence type="ECO:0000313" key="2">
    <source>
        <dbReference type="EMBL" id="KNZ70513.1"/>
    </source>
</evidence>
<feature type="domain" description="CobQ/CobB/MinD/ParA nucleotide binding" evidence="1">
    <location>
        <begin position="5"/>
        <end position="227"/>
    </location>
</feature>
<dbReference type="InterPro" id="IPR027417">
    <property type="entry name" value="P-loop_NTPase"/>
</dbReference>
<gene>
    <name evidence="2" type="ORF">Tfer_0695</name>
</gene>
<comment type="caution">
    <text evidence="2">The sequence shown here is derived from an EMBL/GenBank/DDBJ whole genome shotgun (WGS) entry which is preliminary data.</text>
</comment>
<dbReference type="Proteomes" id="UP000037175">
    <property type="component" value="Unassembled WGS sequence"/>
</dbReference>
<dbReference type="PANTHER" id="PTHR43384:SF7">
    <property type="entry name" value="CARBON-MONOXIDE DEHYDROGENASE ACCESSORY PROTEIN"/>
    <property type="match status" value="1"/>
</dbReference>
<dbReference type="SUPFAM" id="SSF52540">
    <property type="entry name" value="P-loop containing nucleoside triphosphate hydrolases"/>
    <property type="match status" value="1"/>
</dbReference>
<sequence>MSKLIAVAGKGGTGKTTFTAILLRELVKNKKAAILAVDADPNANLNEALGLEVDTTISDAVDEVKSGQTIPSGMTKEAFMKWRLSQALIETQYIDLLVMGVPEGSGCYCYPNNLLRDHLASLRDNYDYVVTDNEAGLEHLSRQVIQNVDYLFIISDASARGIRSAGRVNQIVKNLSTPVKKVYLIVTKTMEQGIDDLMDEIKATGVELIGTIPYDPMVAEFDLKSKPLFDLPDGSVAVQAVREIIQKTGI</sequence>
<dbReference type="PIRSF" id="PIRSF005647">
    <property type="entry name" value="CooC"/>
    <property type="match status" value="1"/>
</dbReference>
<evidence type="ECO:0000259" key="1">
    <source>
        <dbReference type="Pfam" id="PF01656"/>
    </source>
</evidence>
<name>A0A0L6W575_9FIRM</name>
<accession>A0A0L6W575</accession>
<dbReference type="Pfam" id="PF01656">
    <property type="entry name" value="CbiA"/>
    <property type="match status" value="1"/>
</dbReference>
<dbReference type="Gene3D" id="3.40.50.300">
    <property type="entry name" value="P-loop containing nucleotide triphosphate hydrolases"/>
    <property type="match status" value="1"/>
</dbReference>
<proteinExistence type="predicted"/>
<dbReference type="GO" id="GO:0016887">
    <property type="term" value="F:ATP hydrolysis activity"/>
    <property type="evidence" value="ECO:0007669"/>
    <property type="project" value="TreeGrafter"/>
</dbReference>
<dbReference type="RefSeq" id="WP_013121047.1">
    <property type="nucleotide sequence ID" value="NZ_LGTE01000003.1"/>
</dbReference>
<dbReference type="EMBL" id="LGTE01000003">
    <property type="protein sequence ID" value="KNZ70513.1"/>
    <property type="molecule type" value="Genomic_DNA"/>
</dbReference>
<dbReference type="GO" id="GO:0051782">
    <property type="term" value="P:negative regulation of cell division"/>
    <property type="evidence" value="ECO:0007669"/>
    <property type="project" value="TreeGrafter"/>
</dbReference>
<dbReference type="PATRIC" id="fig|281456.6.peg.737"/>
<keyword evidence="3" id="KW-1185">Reference proteome</keyword>
<organism evidence="2 3">
    <name type="scientific">Thermincola ferriacetica</name>
    <dbReference type="NCBI Taxonomy" id="281456"/>
    <lineage>
        <taxon>Bacteria</taxon>
        <taxon>Bacillati</taxon>
        <taxon>Bacillota</taxon>
        <taxon>Clostridia</taxon>
        <taxon>Eubacteriales</taxon>
        <taxon>Thermincolaceae</taxon>
        <taxon>Thermincola</taxon>
    </lineage>
</organism>
<reference evidence="3" key="1">
    <citation type="submission" date="2015-07" db="EMBL/GenBank/DDBJ databases">
        <title>Complete Genome of Thermincola ferriacetica strain Z-0001T.</title>
        <authorList>
            <person name="Lusk B."/>
            <person name="Badalamenti J.P."/>
            <person name="Parameswaran P."/>
            <person name="Bond D.R."/>
            <person name="Torres C.I."/>
        </authorList>
    </citation>
    <scope>NUCLEOTIDE SEQUENCE [LARGE SCALE GENOMIC DNA]</scope>
    <source>
        <strain evidence="3">Z-0001</strain>
    </source>
</reference>